<protein>
    <submittedName>
        <fullName evidence="1">Uncharacterized protein</fullName>
    </submittedName>
</protein>
<keyword evidence="2" id="KW-1185">Reference proteome</keyword>
<proteinExistence type="predicted"/>
<gene>
    <name evidence="1" type="ORF">L6164_024747</name>
</gene>
<evidence type="ECO:0000313" key="2">
    <source>
        <dbReference type="Proteomes" id="UP000828941"/>
    </source>
</evidence>
<name>A0ACB9M012_BAUVA</name>
<reference evidence="1 2" key="1">
    <citation type="journal article" date="2022" name="DNA Res.">
        <title>Chromosomal-level genome assembly of the orchid tree Bauhinia variegata (Leguminosae; Cercidoideae) supports the allotetraploid origin hypothesis of Bauhinia.</title>
        <authorList>
            <person name="Zhong Y."/>
            <person name="Chen Y."/>
            <person name="Zheng D."/>
            <person name="Pang J."/>
            <person name="Liu Y."/>
            <person name="Luo S."/>
            <person name="Meng S."/>
            <person name="Qian L."/>
            <person name="Wei D."/>
            <person name="Dai S."/>
            <person name="Zhou R."/>
        </authorList>
    </citation>
    <scope>NUCLEOTIDE SEQUENCE [LARGE SCALE GENOMIC DNA]</scope>
    <source>
        <strain evidence="1">BV-YZ2020</strain>
    </source>
</reference>
<sequence length="686" mass="77025">MELRSCSNLHYIQTIKEGVVMKVLNITRGRPTLSFKNVKDICDSFKIDNDKVKVETPCLRTLEERPVKVELEASACNASDGHDKRSCDLDGNSFDNITLKQIKEGCRTRKRKHSQGLDSSKRKIKIEAYSSQEDCSENQMAEDDSDFMETLSNWRFKQSKNMKGKTRCLKDPVSTFNQEIIPVFTSDETTNSNEFLTSSGDSAALVEVKFQVTETDCLDQLKKLSKLSDSSSAWDGLEESSALVVKEEPEMGNEYILENESYYGWEQHADFIPLQMVWDPSRDIVVCDSDSTSNQSLYLPAIEYESDESIIHPDLDFSSPREISSAEDHNVNICPIQPDGDTALKLPYVTAHKGLHRMDLGSLDDGPFFGDCSQDKFTSDAEVPAKTSSISKHNYNPDGCLICTSDDFTETEEEQSLAPVCIEEKGHVSEATDKMTSSDGYESRSRQHRPERLLSTRKAISPSSQERLCKAMQSVDLHDKDLKCRGKLSFGKHTDENGTAEGANEISRAICTNNPNKIGMKPKTFKRGSPPKGILKTPHPSRLAPRLSTGCASVQSCSESAIAFSKQQMHGFECLAMKLTKELKSMRDIMNDMLRSEFCLNTSLRYKVNEATMAVKNATRAEETTRRCLSTMARNCSRFCKLMRLTDDSPPASQDEVRKERKKIAFADETGGRLCDVRLYEDDRVS</sequence>
<accession>A0ACB9M012</accession>
<organism evidence="1 2">
    <name type="scientific">Bauhinia variegata</name>
    <name type="common">Purple orchid tree</name>
    <name type="synonym">Phanera variegata</name>
    <dbReference type="NCBI Taxonomy" id="167791"/>
    <lineage>
        <taxon>Eukaryota</taxon>
        <taxon>Viridiplantae</taxon>
        <taxon>Streptophyta</taxon>
        <taxon>Embryophyta</taxon>
        <taxon>Tracheophyta</taxon>
        <taxon>Spermatophyta</taxon>
        <taxon>Magnoliopsida</taxon>
        <taxon>eudicotyledons</taxon>
        <taxon>Gunneridae</taxon>
        <taxon>Pentapetalae</taxon>
        <taxon>rosids</taxon>
        <taxon>fabids</taxon>
        <taxon>Fabales</taxon>
        <taxon>Fabaceae</taxon>
        <taxon>Cercidoideae</taxon>
        <taxon>Cercideae</taxon>
        <taxon>Bauhiniinae</taxon>
        <taxon>Bauhinia</taxon>
    </lineage>
</organism>
<dbReference type="EMBL" id="CM039435">
    <property type="protein sequence ID" value="KAI4316804.1"/>
    <property type="molecule type" value="Genomic_DNA"/>
</dbReference>
<dbReference type="Proteomes" id="UP000828941">
    <property type="component" value="Chromosome 10"/>
</dbReference>
<evidence type="ECO:0000313" key="1">
    <source>
        <dbReference type="EMBL" id="KAI4316804.1"/>
    </source>
</evidence>
<comment type="caution">
    <text evidence="1">The sequence shown here is derived from an EMBL/GenBank/DDBJ whole genome shotgun (WGS) entry which is preliminary data.</text>
</comment>